<comment type="caution">
    <text evidence="1">The sequence shown here is derived from an EMBL/GenBank/DDBJ whole genome shotgun (WGS) entry which is preliminary data.</text>
</comment>
<evidence type="ECO:0000313" key="1">
    <source>
        <dbReference type="EMBL" id="MEA5444338.1"/>
    </source>
</evidence>
<dbReference type="Proteomes" id="UP001302316">
    <property type="component" value="Unassembled WGS sequence"/>
</dbReference>
<dbReference type="EMBL" id="JAYGII010000001">
    <property type="protein sequence ID" value="MEA5444338.1"/>
    <property type="molecule type" value="Genomic_DNA"/>
</dbReference>
<proteinExistence type="predicted"/>
<name>A0AAP6JCX6_9GAMM</name>
<evidence type="ECO:0000313" key="2">
    <source>
        <dbReference type="Proteomes" id="UP001302316"/>
    </source>
</evidence>
<dbReference type="RefSeq" id="WP_346049428.1">
    <property type="nucleotide sequence ID" value="NZ_JAYGII010000001.1"/>
</dbReference>
<keyword evidence="2" id="KW-1185">Reference proteome</keyword>
<protein>
    <submittedName>
        <fullName evidence="1">Uncharacterized protein</fullName>
    </submittedName>
</protein>
<organism evidence="1 2">
    <name type="scientific">Natronospira elongata</name>
    <dbReference type="NCBI Taxonomy" id="3110268"/>
    <lineage>
        <taxon>Bacteria</taxon>
        <taxon>Pseudomonadati</taxon>
        <taxon>Pseudomonadota</taxon>
        <taxon>Gammaproteobacteria</taxon>
        <taxon>Natronospirales</taxon>
        <taxon>Natronospiraceae</taxon>
        <taxon>Natronospira</taxon>
    </lineage>
</organism>
<accession>A0AAP6JCX6</accession>
<reference evidence="1 2" key="1">
    <citation type="submission" date="2023-12" db="EMBL/GenBank/DDBJ databases">
        <title>Whole-genome sequencing of halo(alkali)philic microorganisms from hypersaline lakes.</title>
        <authorList>
            <person name="Sorokin D.Y."/>
            <person name="Merkel A.Y."/>
            <person name="Messina E."/>
            <person name="Yakimov M."/>
        </authorList>
    </citation>
    <scope>NUCLEOTIDE SEQUENCE [LARGE SCALE GENOMIC DNA]</scope>
    <source>
        <strain evidence="1 2">AB-CW1</strain>
    </source>
</reference>
<sequence>MQSDLDALLGRLREEVSAAMKQEGLPAAEEMARLATDYRSWARMAHAPARARRIAEQLAFHNRVYADEATLERLSLAVTAMLAELYESRLA</sequence>
<dbReference type="AlphaFoldDB" id="A0AAP6JCX6"/>
<gene>
    <name evidence="1" type="ORF">VCB98_00715</name>
</gene>